<keyword evidence="5" id="KW-0411">Iron-sulfur</keyword>
<dbReference type="Proteomes" id="UP000054740">
    <property type="component" value="Unassembled WGS sequence"/>
</dbReference>
<dbReference type="SUPFAM" id="SSF54862">
    <property type="entry name" value="4Fe-4S ferredoxins"/>
    <property type="match status" value="1"/>
</dbReference>
<evidence type="ECO:0000313" key="7">
    <source>
        <dbReference type="Proteomes" id="UP000054740"/>
    </source>
</evidence>
<proteinExistence type="predicted"/>
<dbReference type="Pfam" id="PF13459">
    <property type="entry name" value="Fer4_15"/>
    <property type="match status" value="1"/>
</dbReference>
<dbReference type="Gene3D" id="3.30.70.20">
    <property type="match status" value="1"/>
</dbReference>
<reference evidence="7" key="1">
    <citation type="submission" date="2016-01" db="EMBL/GenBank/DDBJ databases">
        <authorList>
            <person name="Peeters C."/>
        </authorList>
    </citation>
    <scope>NUCLEOTIDE SEQUENCE [LARGE SCALE GENOMIC DNA]</scope>
</reference>
<evidence type="ECO:0000256" key="5">
    <source>
        <dbReference type="ARBA" id="ARBA00023014"/>
    </source>
</evidence>
<dbReference type="PANTHER" id="PTHR36923">
    <property type="entry name" value="FERREDOXIN"/>
    <property type="match status" value="1"/>
</dbReference>
<keyword evidence="3" id="KW-0249">Electron transport</keyword>
<name>A0A158G5U2_CABCO</name>
<dbReference type="AlphaFoldDB" id="A0A158G5U2"/>
<organism evidence="6 7">
    <name type="scientific">Caballeronia cordobensis</name>
    <name type="common">Burkholderia cordobensis</name>
    <dbReference type="NCBI Taxonomy" id="1353886"/>
    <lineage>
        <taxon>Bacteria</taxon>
        <taxon>Pseudomonadati</taxon>
        <taxon>Pseudomonadota</taxon>
        <taxon>Betaproteobacteria</taxon>
        <taxon>Burkholderiales</taxon>
        <taxon>Burkholderiaceae</taxon>
        <taxon>Caballeronia</taxon>
    </lineage>
</organism>
<keyword evidence="1" id="KW-0813">Transport</keyword>
<evidence type="ECO:0000256" key="1">
    <source>
        <dbReference type="ARBA" id="ARBA00022448"/>
    </source>
</evidence>
<evidence type="ECO:0000256" key="3">
    <source>
        <dbReference type="ARBA" id="ARBA00022982"/>
    </source>
</evidence>
<evidence type="ECO:0000313" key="6">
    <source>
        <dbReference type="EMBL" id="SAL27231.1"/>
    </source>
</evidence>
<evidence type="ECO:0000256" key="4">
    <source>
        <dbReference type="ARBA" id="ARBA00023004"/>
    </source>
</evidence>
<sequence length="69" mass="7431">MIKLILDRPRCEGHGLCVEVAAQLLHIDDEGYAAIDMNEISDAILATAQAAARVCPVAALRLVDEEATR</sequence>
<keyword evidence="7" id="KW-1185">Reference proteome</keyword>
<dbReference type="GO" id="GO:0046872">
    <property type="term" value="F:metal ion binding"/>
    <property type="evidence" value="ECO:0007669"/>
    <property type="project" value="UniProtKB-KW"/>
</dbReference>
<dbReference type="GO" id="GO:0051536">
    <property type="term" value="F:iron-sulfur cluster binding"/>
    <property type="evidence" value="ECO:0007669"/>
    <property type="project" value="UniProtKB-KW"/>
</dbReference>
<dbReference type="InterPro" id="IPR051269">
    <property type="entry name" value="Fe-S_cluster_ET"/>
</dbReference>
<dbReference type="EMBL" id="FCNY02000003">
    <property type="protein sequence ID" value="SAL27231.1"/>
    <property type="molecule type" value="Genomic_DNA"/>
</dbReference>
<protein>
    <recommendedName>
        <fullName evidence="8">Ferredoxin</fullName>
    </recommendedName>
</protein>
<keyword evidence="2" id="KW-0479">Metal-binding</keyword>
<dbReference type="PANTHER" id="PTHR36923:SF3">
    <property type="entry name" value="FERREDOXIN"/>
    <property type="match status" value="1"/>
</dbReference>
<gene>
    <name evidence="6" type="ORF">AWB70_01587</name>
</gene>
<evidence type="ECO:0008006" key="8">
    <source>
        <dbReference type="Google" id="ProtNLM"/>
    </source>
</evidence>
<accession>A0A158G5U2</accession>
<dbReference type="RefSeq" id="WP_041733368.1">
    <property type="nucleotide sequence ID" value="NZ_FCNY02000003.1"/>
</dbReference>
<keyword evidence="4" id="KW-0408">Iron</keyword>
<evidence type="ECO:0000256" key="2">
    <source>
        <dbReference type="ARBA" id="ARBA00022723"/>
    </source>
</evidence>